<dbReference type="InterPro" id="IPR048389">
    <property type="entry name" value="YciQ-like_C"/>
</dbReference>
<keyword evidence="7" id="KW-1185">Reference proteome</keyword>
<feature type="chain" id="PRO_5013106340" evidence="3">
    <location>
        <begin position="20"/>
        <end position="973"/>
    </location>
</feature>
<reference evidence="6 7" key="1">
    <citation type="submission" date="2017-09" db="EMBL/GenBank/DDBJ databases">
        <title>Sequencing the genomes of two abundant thermophiles in Great Basin hot springs: Thermocrinis jamiesonii and novel Chloroflexi Thermoflexus hugenholtzii.</title>
        <authorList>
            <person name="Hedlund B."/>
        </authorList>
    </citation>
    <scope>NUCLEOTIDE SEQUENCE [LARGE SCALE GENOMIC DNA]</scope>
    <source>
        <strain evidence="6 7">G233</strain>
    </source>
</reference>
<feature type="compositionally biased region" description="Gly residues" evidence="1">
    <location>
        <begin position="593"/>
        <end position="615"/>
    </location>
</feature>
<dbReference type="EMBL" id="PDJQ01000001">
    <property type="protein sequence ID" value="PFG75028.1"/>
    <property type="molecule type" value="Genomic_DNA"/>
</dbReference>
<accession>A0A2A9HGU4</accession>
<protein>
    <submittedName>
        <fullName evidence="6">Putative membrane protein DUF2207</fullName>
    </submittedName>
</protein>
<keyword evidence="2" id="KW-0812">Transmembrane</keyword>
<evidence type="ECO:0000256" key="2">
    <source>
        <dbReference type="SAM" id="Phobius"/>
    </source>
</evidence>
<feature type="transmembrane region" description="Helical" evidence="2">
    <location>
        <begin position="438"/>
        <end position="459"/>
    </location>
</feature>
<feature type="domain" description="DUF2207" evidence="4">
    <location>
        <begin position="37"/>
        <end position="234"/>
    </location>
</feature>
<dbReference type="Proteomes" id="UP000223071">
    <property type="component" value="Unassembled WGS sequence"/>
</dbReference>
<comment type="caution">
    <text evidence="6">The sequence shown here is derived from an EMBL/GenBank/DDBJ whole genome shotgun (WGS) entry which is preliminary data.</text>
</comment>
<evidence type="ECO:0000259" key="4">
    <source>
        <dbReference type="Pfam" id="PF09972"/>
    </source>
</evidence>
<evidence type="ECO:0000259" key="5">
    <source>
        <dbReference type="Pfam" id="PF20990"/>
    </source>
</evidence>
<feature type="region of interest" description="Disordered" evidence="1">
    <location>
        <begin position="587"/>
        <end position="615"/>
    </location>
</feature>
<feature type="domain" description="Predicted membrane protein YciQ-like C-terminal" evidence="5">
    <location>
        <begin position="316"/>
        <end position="543"/>
    </location>
</feature>
<dbReference type="InterPro" id="IPR018702">
    <property type="entry name" value="DUF2207"/>
</dbReference>
<dbReference type="AlphaFoldDB" id="A0A2A9HGU4"/>
<evidence type="ECO:0000313" key="6">
    <source>
        <dbReference type="EMBL" id="PFG75028.1"/>
    </source>
</evidence>
<feature type="compositionally biased region" description="Low complexity" evidence="1">
    <location>
        <begin position="941"/>
        <end position="950"/>
    </location>
</feature>
<name>A0A2A9HGU4_TEPT2</name>
<keyword evidence="2" id="KW-1133">Transmembrane helix</keyword>
<feature type="transmembrane region" description="Helical" evidence="2">
    <location>
        <begin position="263"/>
        <end position="282"/>
    </location>
</feature>
<proteinExistence type="predicted"/>
<evidence type="ECO:0000313" key="7">
    <source>
        <dbReference type="Proteomes" id="UP000223071"/>
    </source>
</evidence>
<keyword evidence="3" id="KW-0732">Signal</keyword>
<sequence>MPKVAVLVALVAIFAAALAAAVSDGAPGFAQETGWSVTEFTATYRVEPSGDVLVEERIAVDFRNLERHGIYRDLFETTRCGPADPDAEQPLHPCPEGQVRKWVYEGFAVVDADGRALKFKRESAPGTIRLRIGDPDVTVSGRQVYVISYRLSRALDAYASHDELYWNVTGQWQVPVERASVRVVLPEGARPFTRCFVGAARSRERCPGSVAGSTAEFVSRRLEYGEQLTIVVGWQPGIVTVPPPKIIDPARPGDYFELDALEWGGFAFTAVMGVAAALALWWRHGRDRQYRTIYYLTEDASEETKPLFGAPPLVVEYLPPEELRPAQMGVLLDERADTLDVTATIVDLAVRGYLHITEIPKRGLLGKTDWELERRKDGSDLLPYEKALLDALFASGDRVKVSELKYAFADDLQKVQKLIYDDAMQRGWFAVRPGSSKAAAGTAAVGWLLGAVGLALLSATLLGRGLLPLGFGAGGIALLVLTPSMARRTAKGSEVLRRVLGFRLYIETAEKHRQEFNEQANIFARYLPYAIVFGCVGKWAQAFSGLDDQVQASTAGWYTGTGMFQVAAFSQGLQGFNSSVGSTLAATRSSSGSGFGGGGGAGGGGGGGGGARGEGCGARSAALRGGVRGAARGLTGAEPGPQLVGDVGDDAGDTGIDEPLPVGGAVGGPAPDGDLAAPRAQDEVAGDGVVFDRDGLGVALEEAAEEAFDPIAGDGRGDDGGRDAGLELAGAGDDIGREGVNRGPRLRAVAPDGVDDRVDVACVLVGVAGGGLELAHDREAAVDEVEHLREGGHGLAVAGICCLERGERKVADAAFEVGRSVDGFVVHEDGDAVGAELDVDLHGFGAGIEAGTDAGEGVGGGFAGSAGMTDDEDEGFSHRRELYLQSGVTESERRGQGLSDSFTCRAGRRRAAKPDAKAASRRARSSAVRGVSGRRGRAARAARAVSKPASTGIPWPGKPAGGAIPANSAMDCK</sequence>
<dbReference type="Pfam" id="PF20990">
    <property type="entry name" value="DUF2207_C"/>
    <property type="match status" value="1"/>
</dbReference>
<evidence type="ECO:0000256" key="1">
    <source>
        <dbReference type="SAM" id="MobiDB-lite"/>
    </source>
</evidence>
<organism evidence="6 7">
    <name type="scientific">Tepidiforma thermophila (strain KCTC 52669 / CGMCC 1.13589 / G233)</name>
    <dbReference type="NCBI Taxonomy" id="2761530"/>
    <lineage>
        <taxon>Bacteria</taxon>
        <taxon>Bacillati</taxon>
        <taxon>Chloroflexota</taxon>
        <taxon>Tepidiformia</taxon>
        <taxon>Tepidiformales</taxon>
        <taxon>Tepidiformaceae</taxon>
        <taxon>Tepidiforma</taxon>
    </lineage>
</organism>
<gene>
    <name evidence="6" type="ORF">A9A59_2287</name>
</gene>
<feature type="signal peptide" evidence="3">
    <location>
        <begin position="1"/>
        <end position="19"/>
    </location>
</feature>
<keyword evidence="2" id="KW-0472">Membrane</keyword>
<feature type="region of interest" description="Disordered" evidence="1">
    <location>
        <begin position="887"/>
        <end position="973"/>
    </location>
</feature>
<evidence type="ECO:0000256" key="3">
    <source>
        <dbReference type="SAM" id="SignalP"/>
    </source>
</evidence>
<dbReference type="Pfam" id="PF09972">
    <property type="entry name" value="DUF2207"/>
    <property type="match status" value="1"/>
</dbReference>